<proteinExistence type="predicted"/>
<evidence type="ECO:0008006" key="6">
    <source>
        <dbReference type="Google" id="ProtNLM"/>
    </source>
</evidence>
<dbReference type="PROSITE" id="PS51257">
    <property type="entry name" value="PROKAR_LIPOPROTEIN"/>
    <property type="match status" value="1"/>
</dbReference>
<name>A0A9D9N9N3_9BACT</name>
<dbReference type="PANTHER" id="PTHR43037">
    <property type="entry name" value="UNNAMED PRODUCT-RELATED"/>
    <property type="match status" value="1"/>
</dbReference>
<dbReference type="Proteomes" id="UP000823597">
    <property type="component" value="Unassembled WGS sequence"/>
</dbReference>
<keyword evidence="1 3" id="KW-0732">Signal</keyword>
<evidence type="ECO:0000313" key="5">
    <source>
        <dbReference type="Proteomes" id="UP000823597"/>
    </source>
</evidence>
<dbReference type="InterPro" id="IPR050955">
    <property type="entry name" value="Plant_Biomass_Hydrol_Est"/>
</dbReference>
<evidence type="ECO:0000256" key="2">
    <source>
        <dbReference type="SAM" id="MobiDB-lite"/>
    </source>
</evidence>
<dbReference type="SUPFAM" id="SSF53474">
    <property type="entry name" value="alpha/beta-Hydrolases"/>
    <property type="match status" value="1"/>
</dbReference>
<dbReference type="Gene3D" id="3.40.50.1820">
    <property type="entry name" value="alpha/beta hydrolase"/>
    <property type="match status" value="1"/>
</dbReference>
<sequence>MKRFLIPFTVALAFAFSFLSSCKEPVTPDTPEEPETPTDTTTTPQDTTTVPDTTEYVQVIPDTDIKAYFSSSLGDDDELFKEDEPINTGNVAEVRERVWRLWTEANNELAEEKLIGPDNLDSPAAHSWDLPAELEPDAVMPYYFGTKGSEPAEGYPLFVYMHGSGDKNGEWDMGLQLCQGFDDAPSAYFIPQIPNEGDYYRWWQKAKQYAWEKLLRLAFISEDIDPNRIYFFGISEGGYGSQRLASFYADYLAGAGPMAGGEPLKNAPAENCANTAFSLRTGEIDTGFYRNTLTGYTKDAFDALEAAHPGYYVHHIRLEAGMAHQIDYSQTTPWLKQYERNPYPKYVAWENYEMDGLYRDGFHNIAVLERSNSDYTSRTFYEMEIEGNNINMDVNTLTYTTIETSPMYDIEMRFNRAYTPAHSGKFILYLCPELINLDEEITLTVNGKTVFQGMAEQNTKHIINSCATFFDPERLYTAAIEVDLSSL</sequence>
<accession>A0A9D9N9N3</accession>
<dbReference type="AlphaFoldDB" id="A0A9D9N9N3"/>
<reference evidence="4" key="1">
    <citation type="submission" date="2020-10" db="EMBL/GenBank/DDBJ databases">
        <authorList>
            <person name="Gilroy R."/>
        </authorList>
    </citation>
    <scope>NUCLEOTIDE SEQUENCE</scope>
    <source>
        <strain evidence="4">10037</strain>
    </source>
</reference>
<organism evidence="4 5">
    <name type="scientific">Candidatus Merdivivens pullistercoris</name>
    <dbReference type="NCBI Taxonomy" id="2840873"/>
    <lineage>
        <taxon>Bacteria</taxon>
        <taxon>Pseudomonadati</taxon>
        <taxon>Bacteroidota</taxon>
        <taxon>Bacteroidia</taxon>
        <taxon>Bacteroidales</taxon>
        <taxon>Muribaculaceae</taxon>
        <taxon>Muribaculaceae incertae sedis</taxon>
        <taxon>Candidatus Merdivivens</taxon>
    </lineage>
</organism>
<feature type="compositionally biased region" description="Low complexity" evidence="2">
    <location>
        <begin position="37"/>
        <end position="52"/>
    </location>
</feature>
<dbReference type="InterPro" id="IPR029058">
    <property type="entry name" value="AB_hydrolase_fold"/>
</dbReference>
<reference evidence="4" key="2">
    <citation type="journal article" date="2021" name="PeerJ">
        <title>Extensive microbial diversity within the chicken gut microbiome revealed by metagenomics and culture.</title>
        <authorList>
            <person name="Gilroy R."/>
            <person name="Ravi A."/>
            <person name="Getino M."/>
            <person name="Pursley I."/>
            <person name="Horton D.L."/>
            <person name="Alikhan N.F."/>
            <person name="Baker D."/>
            <person name="Gharbi K."/>
            <person name="Hall N."/>
            <person name="Watson M."/>
            <person name="Adriaenssens E.M."/>
            <person name="Foster-Nyarko E."/>
            <person name="Jarju S."/>
            <person name="Secka A."/>
            <person name="Antonio M."/>
            <person name="Oren A."/>
            <person name="Chaudhuri R.R."/>
            <person name="La Ragione R."/>
            <person name="Hildebrand F."/>
            <person name="Pallen M.J."/>
        </authorList>
    </citation>
    <scope>NUCLEOTIDE SEQUENCE</scope>
    <source>
        <strain evidence="4">10037</strain>
    </source>
</reference>
<protein>
    <recommendedName>
        <fullName evidence="6">Poly(3-hydroxybutyrate) depolymerase</fullName>
    </recommendedName>
</protein>
<feature type="chain" id="PRO_5038833914" description="Poly(3-hydroxybutyrate) depolymerase" evidence="3">
    <location>
        <begin position="23"/>
        <end position="487"/>
    </location>
</feature>
<comment type="caution">
    <text evidence="4">The sequence shown here is derived from an EMBL/GenBank/DDBJ whole genome shotgun (WGS) entry which is preliminary data.</text>
</comment>
<evidence type="ECO:0000313" key="4">
    <source>
        <dbReference type="EMBL" id="MBO8465556.1"/>
    </source>
</evidence>
<dbReference type="EMBL" id="JADIME010000065">
    <property type="protein sequence ID" value="MBO8465556.1"/>
    <property type="molecule type" value="Genomic_DNA"/>
</dbReference>
<evidence type="ECO:0000256" key="1">
    <source>
        <dbReference type="ARBA" id="ARBA00022729"/>
    </source>
</evidence>
<feature type="signal peptide" evidence="3">
    <location>
        <begin position="1"/>
        <end position="22"/>
    </location>
</feature>
<evidence type="ECO:0000256" key="3">
    <source>
        <dbReference type="SAM" id="SignalP"/>
    </source>
</evidence>
<dbReference type="PANTHER" id="PTHR43037:SF1">
    <property type="entry name" value="BLL1128 PROTEIN"/>
    <property type="match status" value="1"/>
</dbReference>
<feature type="region of interest" description="Disordered" evidence="2">
    <location>
        <begin position="24"/>
        <end position="52"/>
    </location>
</feature>
<gene>
    <name evidence="4" type="ORF">IAB93_06135</name>
</gene>